<reference evidence="2 3" key="1">
    <citation type="submission" date="2018-08" db="EMBL/GenBank/DDBJ databases">
        <title>Actinomadura jelena sp. nov., a novel Actinomycete isolated from soil in Chad.</title>
        <authorList>
            <person name="Shi L."/>
        </authorList>
    </citation>
    <scope>NUCLEOTIDE SEQUENCE [LARGE SCALE GENOMIC DNA]</scope>
    <source>
        <strain evidence="2 3">NEAU-G17</strain>
    </source>
</reference>
<keyword evidence="3" id="KW-1185">Reference proteome</keyword>
<dbReference type="Pfam" id="PF21806">
    <property type="entry name" value="DUF6879"/>
    <property type="match status" value="1"/>
</dbReference>
<dbReference type="OrthoDB" id="4562627at2"/>
<gene>
    <name evidence="2" type="ORF">DZF91_02395</name>
</gene>
<evidence type="ECO:0000313" key="3">
    <source>
        <dbReference type="Proteomes" id="UP000261811"/>
    </source>
</evidence>
<proteinExistence type="predicted"/>
<sequence length="161" mass="17807">MAADATSSAFHLELHDWHLTDDPRFLAWKEGRPQPSVPVGTAFQDAVRGAVERGVVVRRVRIVSEPVSDYVRWEHSITAAHNIAAGEDVRWLPRSMSSTLALPGNPFWIFDGRVVRFSVFDGAGNVVGHQLSDDPRVTALCSSAFEAAWDLAVPHEDYTLD</sequence>
<dbReference type="AlphaFoldDB" id="A0A372JV66"/>
<evidence type="ECO:0000313" key="2">
    <source>
        <dbReference type="EMBL" id="RFU43238.1"/>
    </source>
</evidence>
<evidence type="ECO:0000259" key="1">
    <source>
        <dbReference type="Pfam" id="PF21806"/>
    </source>
</evidence>
<dbReference type="InterPro" id="IPR049244">
    <property type="entry name" value="DUF6879"/>
</dbReference>
<accession>A0A372JV66</accession>
<organism evidence="2 3">
    <name type="scientific">Actinomadura logoneensis</name>
    <dbReference type="NCBI Taxonomy" id="2293572"/>
    <lineage>
        <taxon>Bacteria</taxon>
        <taxon>Bacillati</taxon>
        <taxon>Actinomycetota</taxon>
        <taxon>Actinomycetes</taxon>
        <taxon>Streptosporangiales</taxon>
        <taxon>Thermomonosporaceae</taxon>
        <taxon>Actinomadura</taxon>
    </lineage>
</organism>
<name>A0A372JV66_9ACTN</name>
<protein>
    <recommendedName>
        <fullName evidence="1">DUF6879 domain-containing protein</fullName>
    </recommendedName>
</protein>
<comment type="caution">
    <text evidence="2">The sequence shown here is derived from an EMBL/GenBank/DDBJ whole genome shotgun (WGS) entry which is preliminary data.</text>
</comment>
<dbReference type="Proteomes" id="UP000261811">
    <property type="component" value="Unassembled WGS sequence"/>
</dbReference>
<feature type="domain" description="DUF6879" evidence="1">
    <location>
        <begin position="3"/>
        <end position="159"/>
    </location>
</feature>
<dbReference type="EMBL" id="QURH01000039">
    <property type="protein sequence ID" value="RFU43238.1"/>
    <property type="molecule type" value="Genomic_DNA"/>
</dbReference>